<gene>
    <name evidence="2" type="ORF">JTE90_017407</name>
</gene>
<feature type="compositionally biased region" description="Basic and acidic residues" evidence="1">
    <location>
        <begin position="16"/>
        <end position="27"/>
    </location>
</feature>
<accession>A0AAV6U7E5</accession>
<comment type="caution">
    <text evidence="2">The sequence shown here is derived from an EMBL/GenBank/DDBJ whole genome shotgun (WGS) entry which is preliminary data.</text>
</comment>
<evidence type="ECO:0000313" key="2">
    <source>
        <dbReference type="EMBL" id="KAG8179875.1"/>
    </source>
</evidence>
<sequence length="66" mass="7610">MPPSDPSWEQQVSQFRRREEGGEERMRRWPPSASGLPRCKTATPPSPRSFCRTTLSKPILVFHLQS</sequence>
<proteinExistence type="predicted"/>
<protein>
    <submittedName>
        <fullName evidence="2">Uncharacterized protein</fullName>
    </submittedName>
</protein>
<evidence type="ECO:0000256" key="1">
    <source>
        <dbReference type="SAM" id="MobiDB-lite"/>
    </source>
</evidence>
<feature type="region of interest" description="Disordered" evidence="1">
    <location>
        <begin position="1"/>
        <end position="50"/>
    </location>
</feature>
<dbReference type="Proteomes" id="UP000827092">
    <property type="component" value="Unassembled WGS sequence"/>
</dbReference>
<organism evidence="2 3">
    <name type="scientific">Oedothorax gibbosus</name>
    <dbReference type="NCBI Taxonomy" id="931172"/>
    <lineage>
        <taxon>Eukaryota</taxon>
        <taxon>Metazoa</taxon>
        <taxon>Ecdysozoa</taxon>
        <taxon>Arthropoda</taxon>
        <taxon>Chelicerata</taxon>
        <taxon>Arachnida</taxon>
        <taxon>Araneae</taxon>
        <taxon>Araneomorphae</taxon>
        <taxon>Entelegynae</taxon>
        <taxon>Araneoidea</taxon>
        <taxon>Linyphiidae</taxon>
        <taxon>Erigoninae</taxon>
        <taxon>Oedothorax</taxon>
    </lineage>
</organism>
<evidence type="ECO:0000313" key="3">
    <source>
        <dbReference type="Proteomes" id="UP000827092"/>
    </source>
</evidence>
<dbReference type="EMBL" id="JAFNEN010000598">
    <property type="protein sequence ID" value="KAG8179875.1"/>
    <property type="molecule type" value="Genomic_DNA"/>
</dbReference>
<name>A0AAV6U7E5_9ARAC</name>
<dbReference type="AlphaFoldDB" id="A0AAV6U7E5"/>
<reference evidence="2 3" key="1">
    <citation type="journal article" date="2022" name="Nat. Ecol. Evol.">
        <title>A masculinizing supergene underlies an exaggerated male reproductive morph in a spider.</title>
        <authorList>
            <person name="Hendrickx F."/>
            <person name="De Corte Z."/>
            <person name="Sonet G."/>
            <person name="Van Belleghem S.M."/>
            <person name="Kostlbacher S."/>
            <person name="Vangestel C."/>
        </authorList>
    </citation>
    <scope>NUCLEOTIDE SEQUENCE [LARGE SCALE GENOMIC DNA]</scope>
    <source>
        <strain evidence="2">W744_W776</strain>
    </source>
</reference>
<keyword evidence="3" id="KW-1185">Reference proteome</keyword>